<dbReference type="Pfam" id="PF03683">
    <property type="entry name" value="UPF0175"/>
    <property type="match status" value="1"/>
</dbReference>
<evidence type="ECO:0000313" key="2">
    <source>
        <dbReference type="Proteomes" id="UP000772181"/>
    </source>
</evidence>
<proteinExistence type="predicted"/>
<accession>A0A933LQB3</accession>
<name>A0A933LQB3_UNCTE</name>
<reference evidence="1" key="1">
    <citation type="submission" date="2020-07" db="EMBL/GenBank/DDBJ databases">
        <title>Huge and variable diversity of episymbiotic CPR bacteria and DPANN archaea in groundwater ecosystems.</title>
        <authorList>
            <person name="He C.Y."/>
            <person name="Keren R."/>
            <person name="Whittaker M."/>
            <person name="Farag I.F."/>
            <person name="Doudna J."/>
            <person name="Cate J.H.D."/>
            <person name="Banfield J.F."/>
        </authorList>
    </citation>
    <scope>NUCLEOTIDE SEQUENCE</scope>
    <source>
        <strain evidence="1">NC_groundwater_1482_Ag_S-0.65um_47_24</strain>
    </source>
</reference>
<dbReference type="EMBL" id="JACQWF010000274">
    <property type="protein sequence ID" value="MBI4595950.1"/>
    <property type="molecule type" value="Genomic_DNA"/>
</dbReference>
<evidence type="ECO:0000313" key="1">
    <source>
        <dbReference type="EMBL" id="MBI4595950.1"/>
    </source>
</evidence>
<dbReference type="Proteomes" id="UP000772181">
    <property type="component" value="Unassembled WGS sequence"/>
</dbReference>
<organism evidence="1 2">
    <name type="scientific">Tectimicrobiota bacterium</name>
    <dbReference type="NCBI Taxonomy" id="2528274"/>
    <lineage>
        <taxon>Bacteria</taxon>
        <taxon>Pseudomonadati</taxon>
        <taxon>Nitrospinota/Tectimicrobiota group</taxon>
        <taxon>Candidatus Tectimicrobiota</taxon>
    </lineage>
</organism>
<dbReference type="InterPro" id="IPR005368">
    <property type="entry name" value="UPF0175"/>
</dbReference>
<sequence>MSKEVVLKFPVELPEEGLQDQEALEKAKETMILELLRKGEITQGKAAELLGISLWDLPLFLTQYQIPWFNYSQDDLKKDLDTFGQKLKSK</sequence>
<gene>
    <name evidence="1" type="ORF">HY730_06175</name>
</gene>
<protein>
    <submittedName>
        <fullName evidence="1">UPF0175 family protein</fullName>
    </submittedName>
</protein>
<dbReference type="AlphaFoldDB" id="A0A933LQB3"/>
<comment type="caution">
    <text evidence="1">The sequence shown here is derived from an EMBL/GenBank/DDBJ whole genome shotgun (WGS) entry which is preliminary data.</text>
</comment>